<dbReference type="EMBL" id="RCHR01000001">
    <property type="protein sequence ID" value="RLL48103.1"/>
    <property type="molecule type" value="Genomic_DNA"/>
</dbReference>
<protein>
    <submittedName>
        <fullName evidence="2">Uncharacterized protein</fullName>
    </submittedName>
</protein>
<feature type="transmembrane region" description="Helical" evidence="1">
    <location>
        <begin position="101"/>
        <end position="120"/>
    </location>
</feature>
<name>A0A498D9U7_9BACI</name>
<keyword evidence="1" id="KW-1133">Transmembrane helix</keyword>
<reference evidence="2 3" key="1">
    <citation type="submission" date="2018-10" db="EMBL/GenBank/DDBJ databases">
        <title>Oceanobacillus sp. YLB-02 draft genome.</title>
        <authorList>
            <person name="Yu L."/>
        </authorList>
    </citation>
    <scope>NUCLEOTIDE SEQUENCE [LARGE SCALE GENOMIC DNA]</scope>
    <source>
        <strain evidence="2 3">YLB-02</strain>
    </source>
</reference>
<sequence length="165" mass="19005">MKGNKKLEQNKHIETLPLLPRSLLTGFIGGIFWSTIAILMYYFNFSEVSPRLFILRSWLKDEWTDGWLGDLVSIILVGLISIIVALIYYSTLKKVNSMWAGVLFGIVLWCLIFLLFQPIFNNIPSFSELQLNTIVSTLCLYILYGAFIGYSISYDYHDTQVRETT</sequence>
<keyword evidence="1" id="KW-0812">Transmembrane</keyword>
<gene>
    <name evidence="2" type="ORF">D8M04_02170</name>
</gene>
<feature type="transmembrane region" description="Helical" evidence="1">
    <location>
        <begin position="132"/>
        <end position="152"/>
    </location>
</feature>
<evidence type="ECO:0000256" key="1">
    <source>
        <dbReference type="SAM" id="Phobius"/>
    </source>
</evidence>
<feature type="transmembrane region" description="Helical" evidence="1">
    <location>
        <begin position="21"/>
        <end position="43"/>
    </location>
</feature>
<comment type="caution">
    <text evidence="2">The sequence shown here is derived from an EMBL/GenBank/DDBJ whole genome shotgun (WGS) entry which is preliminary data.</text>
</comment>
<dbReference type="InterPro" id="IPR024563">
    <property type="entry name" value="YqhR"/>
</dbReference>
<organism evidence="2 3">
    <name type="scientific">Oceanobacillus piezotolerans</name>
    <dbReference type="NCBI Taxonomy" id="2448030"/>
    <lineage>
        <taxon>Bacteria</taxon>
        <taxon>Bacillati</taxon>
        <taxon>Bacillota</taxon>
        <taxon>Bacilli</taxon>
        <taxon>Bacillales</taxon>
        <taxon>Bacillaceae</taxon>
        <taxon>Oceanobacillus</taxon>
    </lineage>
</organism>
<evidence type="ECO:0000313" key="2">
    <source>
        <dbReference type="EMBL" id="RLL48103.1"/>
    </source>
</evidence>
<dbReference type="Pfam" id="PF11085">
    <property type="entry name" value="YqhR"/>
    <property type="match status" value="1"/>
</dbReference>
<dbReference type="Proteomes" id="UP000270219">
    <property type="component" value="Unassembled WGS sequence"/>
</dbReference>
<keyword evidence="1" id="KW-0472">Membrane</keyword>
<evidence type="ECO:0000313" key="3">
    <source>
        <dbReference type="Proteomes" id="UP000270219"/>
    </source>
</evidence>
<dbReference type="RefSeq" id="WP_121520961.1">
    <property type="nucleotide sequence ID" value="NZ_RCHR01000001.1"/>
</dbReference>
<keyword evidence="3" id="KW-1185">Reference proteome</keyword>
<dbReference type="OrthoDB" id="2691442at2"/>
<accession>A0A498D9U7</accession>
<dbReference type="AlphaFoldDB" id="A0A498D9U7"/>
<proteinExistence type="predicted"/>
<feature type="transmembrane region" description="Helical" evidence="1">
    <location>
        <begin position="67"/>
        <end position="89"/>
    </location>
</feature>